<dbReference type="EMBL" id="JBHMDO010000042">
    <property type="protein sequence ID" value="MFB9329393.1"/>
    <property type="molecule type" value="Genomic_DNA"/>
</dbReference>
<organism evidence="1 2">
    <name type="scientific">Paenibacillus aurantiacus</name>
    <dbReference type="NCBI Taxonomy" id="1936118"/>
    <lineage>
        <taxon>Bacteria</taxon>
        <taxon>Bacillati</taxon>
        <taxon>Bacillota</taxon>
        <taxon>Bacilli</taxon>
        <taxon>Bacillales</taxon>
        <taxon>Paenibacillaceae</taxon>
        <taxon>Paenibacillus</taxon>
    </lineage>
</organism>
<gene>
    <name evidence="1" type="ORF">ACFFSY_25935</name>
</gene>
<dbReference type="InterPro" id="IPR012347">
    <property type="entry name" value="Ferritin-like"/>
</dbReference>
<name>A0ABV5KVY9_9BACL</name>
<proteinExistence type="predicted"/>
<dbReference type="Pfam" id="PF11553">
    <property type="entry name" value="DUF3231"/>
    <property type="match status" value="2"/>
</dbReference>
<dbReference type="Proteomes" id="UP001589747">
    <property type="component" value="Unassembled WGS sequence"/>
</dbReference>
<reference evidence="1 2" key="1">
    <citation type="submission" date="2024-09" db="EMBL/GenBank/DDBJ databases">
        <authorList>
            <person name="Sun Q."/>
            <person name="Mori K."/>
        </authorList>
    </citation>
    <scope>NUCLEOTIDE SEQUENCE [LARGE SCALE GENOMIC DNA]</scope>
    <source>
        <strain evidence="1 2">TISTR 2452</strain>
    </source>
</reference>
<sequence>MSHQTSLTSAEVGNLWNFYMANTLSHCLLSHFLATVEDKEAGRILNKCDKLAVDIYEFVVKTYRSERYPLPVGFTEKDVNKSVPRLFSDNFYLEFMDMMLKVGTIYYAITLPNTSRPDMRKAITKFLFETVELANEMTDLMQRKGLYIRPPYMPPSEPEIVHKQSFFNGLFGDKRPLLGVEISQIFANLQFNTLKAVLLIGFAQVAESQKIRDYFIRGKNINHKQDRDLLTVLEKEDLPATIPSQYTVTTSTVAPFSDKLMLFLVTSLSSAKARNFGDSIAVSPRHDLGVIYAKLFAETGNYAEDGGNLMIENGWMEQPPHTPDRHKLAMKT</sequence>
<protein>
    <submittedName>
        <fullName evidence="1">DUF3231 family protein</fullName>
    </submittedName>
</protein>
<accession>A0ABV5KVY9</accession>
<evidence type="ECO:0000313" key="1">
    <source>
        <dbReference type="EMBL" id="MFB9329393.1"/>
    </source>
</evidence>
<comment type="caution">
    <text evidence="1">The sequence shown here is derived from an EMBL/GenBank/DDBJ whole genome shotgun (WGS) entry which is preliminary data.</text>
</comment>
<dbReference type="RefSeq" id="WP_377499630.1">
    <property type="nucleotide sequence ID" value="NZ_JBHMDO010000042.1"/>
</dbReference>
<keyword evidence="2" id="KW-1185">Reference proteome</keyword>
<dbReference type="Gene3D" id="1.20.1260.10">
    <property type="match status" value="2"/>
</dbReference>
<dbReference type="InterPro" id="IPR021617">
    <property type="entry name" value="DUF3231"/>
</dbReference>
<evidence type="ECO:0000313" key="2">
    <source>
        <dbReference type="Proteomes" id="UP001589747"/>
    </source>
</evidence>